<dbReference type="Proteomes" id="UP001156702">
    <property type="component" value="Unassembled WGS sequence"/>
</dbReference>
<evidence type="ECO:0000313" key="3">
    <source>
        <dbReference type="Proteomes" id="UP001156702"/>
    </source>
</evidence>
<dbReference type="GO" id="GO:0032259">
    <property type="term" value="P:methylation"/>
    <property type="evidence" value="ECO:0007669"/>
    <property type="project" value="UniProtKB-KW"/>
</dbReference>
<organism evidence="2 3">
    <name type="scientific">Shinella yambaruensis</name>
    <dbReference type="NCBI Taxonomy" id="415996"/>
    <lineage>
        <taxon>Bacteria</taxon>
        <taxon>Pseudomonadati</taxon>
        <taxon>Pseudomonadota</taxon>
        <taxon>Alphaproteobacteria</taxon>
        <taxon>Hyphomicrobiales</taxon>
        <taxon>Rhizobiaceae</taxon>
        <taxon>Shinella</taxon>
    </lineage>
</organism>
<reference evidence="3" key="1">
    <citation type="journal article" date="2019" name="Int. J. Syst. Evol. Microbiol.">
        <title>The Global Catalogue of Microorganisms (GCM) 10K type strain sequencing project: providing services to taxonomists for standard genome sequencing and annotation.</title>
        <authorList>
            <consortium name="The Broad Institute Genomics Platform"/>
            <consortium name="The Broad Institute Genome Sequencing Center for Infectious Disease"/>
            <person name="Wu L."/>
            <person name="Ma J."/>
        </authorList>
    </citation>
    <scope>NUCLEOTIDE SEQUENCE [LARGE SCALE GENOMIC DNA]</scope>
    <source>
        <strain evidence="3">NBRC 102122</strain>
    </source>
</reference>
<dbReference type="EMBL" id="BSOP01000001">
    <property type="protein sequence ID" value="GLR48819.1"/>
    <property type="molecule type" value="Genomic_DNA"/>
</dbReference>
<gene>
    <name evidence="2" type="ORF">GCM10007923_00230</name>
</gene>
<keyword evidence="2" id="KW-0808">Transferase</keyword>
<keyword evidence="3" id="KW-1185">Reference proteome</keyword>
<dbReference type="InterPro" id="IPR029063">
    <property type="entry name" value="SAM-dependent_MTases_sf"/>
</dbReference>
<evidence type="ECO:0000259" key="1">
    <source>
        <dbReference type="Pfam" id="PF08241"/>
    </source>
</evidence>
<keyword evidence="2" id="KW-0489">Methyltransferase</keyword>
<sequence length="197" mass="21957">MRRRFLNVGGGSKETPVSDIYEGWDHVLLDIDPAGDPDICLDARDLRTLQPDQFDAVYCSHNLEHYFAHDVKKVLAGFIHVLKADGFAEIRVPDMGALFEEIVARKLDLDDHLYTSPEGPVLVRDVIYGFGPQIEASGVDFYAHRTGFTRKSMRSALAAAGFRYCVFTTGRDREIAVRAFRQMPTGAQKALIGLPPS</sequence>
<protein>
    <submittedName>
        <fullName evidence="2">Generic methyltransferase</fullName>
    </submittedName>
</protein>
<dbReference type="SUPFAM" id="SSF53335">
    <property type="entry name" value="S-adenosyl-L-methionine-dependent methyltransferases"/>
    <property type="match status" value="1"/>
</dbReference>
<feature type="domain" description="Methyltransferase type 11" evidence="1">
    <location>
        <begin position="39"/>
        <end position="87"/>
    </location>
</feature>
<evidence type="ECO:0000313" key="2">
    <source>
        <dbReference type="EMBL" id="GLR48819.1"/>
    </source>
</evidence>
<name>A0ABQ5ZDF2_9HYPH</name>
<dbReference type="Gene3D" id="3.40.50.150">
    <property type="entry name" value="Vaccinia Virus protein VP39"/>
    <property type="match status" value="1"/>
</dbReference>
<accession>A0ABQ5ZDF2</accession>
<dbReference type="RefSeq" id="WP_244770830.1">
    <property type="nucleotide sequence ID" value="NZ_BSOP01000001.1"/>
</dbReference>
<dbReference type="InterPro" id="IPR013216">
    <property type="entry name" value="Methyltransf_11"/>
</dbReference>
<dbReference type="GO" id="GO:0008168">
    <property type="term" value="F:methyltransferase activity"/>
    <property type="evidence" value="ECO:0007669"/>
    <property type="project" value="UniProtKB-KW"/>
</dbReference>
<dbReference type="Pfam" id="PF08241">
    <property type="entry name" value="Methyltransf_11"/>
    <property type="match status" value="1"/>
</dbReference>
<proteinExistence type="predicted"/>
<comment type="caution">
    <text evidence="2">The sequence shown here is derived from an EMBL/GenBank/DDBJ whole genome shotgun (WGS) entry which is preliminary data.</text>
</comment>